<accession>A0A225DZ37</accession>
<protein>
    <submittedName>
        <fullName evidence="2">CoA-transferase</fullName>
    </submittedName>
</protein>
<dbReference type="Gene3D" id="3.30.1540.10">
    <property type="entry name" value="formyl-coa transferase, domain 3"/>
    <property type="match status" value="1"/>
</dbReference>
<dbReference type="PANTHER" id="PTHR48207">
    <property type="entry name" value="SUCCINATE--HYDROXYMETHYLGLUTARATE COA-TRANSFERASE"/>
    <property type="match status" value="1"/>
</dbReference>
<keyword evidence="1 2" id="KW-0808">Transferase</keyword>
<dbReference type="InterPro" id="IPR044855">
    <property type="entry name" value="CoA-Trfase_III_dom3_sf"/>
</dbReference>
<dbReference type="Gene3D" id="3.40.50.10540">
    <property type="entry name" value="Crotonobetainyl-coa:carnitine coa-transferase, domain 1"/>
    <property type="match status" value="1"/>
</dbReference>
<proteinExistence type="predicted"/>
<dbReference type="Proteomes" id="UP000214646">
    <property type="component" value="Unassembled WGS sequence"/>
</dbReference>
<dbReference type="InterPro" id="IPR050483">
    <property type="entry name" value="CoA-transferase_III_domain"/>
</dbReference>
<evidence type="ECO:0000313" key="3">
    <source>
        <dbReference type="Proteomes" id="UP000214646"/>
    </source>
</evidence>
<dbReference type="GO" id="GO:0008410">
    <property type="term" value="F:CoA-transferase activity"/>
    <property type="evidence" value="ECO:0007669"/>
    <property type="project" value="TreeGrafter"/>
</dbReference>
<keyword evidence="3" id="KW-1185">Reference proteome</keyword>
<organism evidence="2 3">
    <name type="scientific">Fimbriiglobus ruber</name>
    <dbReference type="NCBI Taxonomy" id="1908690"/>
    <lineage>
        <taxon>Bacteria</taxon>
        <taxon>Pseudomonadati</taxon>
        <taxon>Planctomycetota</taxon>
        <taxon>Planctomycetia</taxon>
        <taxon>Gemmatales</taxon>
        <taxon>Gemmataceae</taxon>
        <taxon>Fimbriiglobus</taxon>
    </lineage>
</organism>
<dbReference type="InterPro" id="IPR003673">
    <property type="entry name" value="CoA-Trfase_fam_III"/>
</dbReference>
<gene>
    <name evidence="2" type="ORF">FRUB_02625</name>
</gene>
<dbReference type="InterPro" id="IPR023606">
    <property type="entry name" value="CoA-Trfase_III_dom_1_sf"/>
</dbReference>
<dbReference type="PANTHER" id="PTHR48207:SF3">
    <property type="entry name" value="SUCCINATE--HYDROXYMETHYLGLUTARATE COA-TRANSFERASE"/>
    <property type="match status" value="1"/>
</dbReference>
<dbReference type="AlphaFoldDB" id="A0A225DZ37"/>
<reference evidence="3" key="1">
    <citation type="submission" date="2017-06" db="EMBL/GenBank/DDBJ databases">
        <title>Genome analysis of Fimbriiglobus ruber SP5, the first member of the order Planctomycetales with confirmed chitinolytic capability.</title>
        <authorList>
            <person name="Ravin N.V."/>
            <person name="Rakitin A.L."/>
            <person name="Ivanova A.A."/>
            <person name="Beletsky A.V."/>
            <person name="Kulichevskaya I.S."/>
            <person name="Mardanov A.V."/>
            <person name="Dedysh S.N."/>
        </authorList>
    </citation>
    <scope>NUCLEOTIDE SEQUENCE [LARGE SCALE GENOMIC DNA]</scope>
    <source>
        <strain evidence="3">SP5</strain>
    </source>
</reference>
<comment type="caution">
    <text evidence="2">The sequence shown here is derived from an EMBL/GenBank/DDBJ whole genome shotgun (WGS) entry which is preliminary data.</text>
</comment>
<sequence>MHDVRVLDAARVLAGPFCGQLLGDLGADVIKLERPGQGDDTRGWGPPFLGPFSAYFLSCNRNKRAITLDVQTPDGRAVLDELLVKSDVLIENFRTDSAEKLGLTPDALLARHPRLIVCSISGFGRTGPLRDAPGYDFAVQALSGLMNITGPVEGPPCKVGVAVADVLTGLYAATAILACLHARTQSGHGYAIDLALHDCALAAQVNVAQAYLSGGAVPPRQGNAHLQIVPYQLFETADGWIVLNVGNDAQWRAFCQAADAAELGANPRYATNRFRVETRDELVPKVAAIMRIRSTAEWEQRLVAATVPHAVVRDYSGVFADEQTLARGMKVTVRDPAGNPVDLIGNPVRLTGAPVALPTMPPGLGEQTAAVLRDLLGMDATRIEELRAKGVV</sequence>
<name>A0A225DZ37_9BACT</name>
<dbReference type="Pfam" id="PF02515">
    <property type="entry name" value="CoA_transf_3"/>
    <property type="match status" value="1"/>
</dbReference>
<evidence type="ECO:0000256" key="1">
    <source>
        <dbReference type="ARBA" id="ARBA00022679"/>
    </source>
</evidence>
<dbReference type="EMBL" id="NIDE01000004">
    <property type="protein sequence ID" value="OWK43026.1"/>
    <property type="molecule type" value="Genomic_DNA"/>
</dbReference>
<evidence type="ECO:0000313" key="2">
    <source>
        <dbReference type="EMBL" id="OWK43026.1"/>
    </source>
</evidence>
<dbReference type="SUPFAM" id="SSF89796">
    <property type="entry name" value="CoA-transferase family III (CaiB/BaiF)"/>
    <property type="match status" value="1"/>
</dbReference>